<dbReference type="Proteomes" id="UP000252405">
    <property type="component" value="Unassembled WGS sequence"/>
</dbReference>
<comment type="caution">
    <text evidence="1">The sequence shown here is derived from an EMBL/GenBank/DDBJ whole genome shotgun (WGS) entry which is preliminary data.</text>
</comment>
<reference evidence="1 2" key="1">
    <citation type="submission" date="2018-07" db="EMBL/GenBank/DDBJ databases">
        <title>Halomonas montanilacus sp. nov., isolated from Lake Pengyan on Tibetan Plateau.</title>
        <authorList>
            <person name="Lu H."/>
            <person name="Xing P."/>
            <person name="Wu Q."/>
        </authorList>
    </citation>
    <scope>NUCLEOTIDE SEQUENCE [LARGE SCALE GENOMIC DNA]</scope>
    <source>
        <strain evidence="1 2">PYC7W</strain>
    </source>
</reference>
<dbReference type="AlphaFoldDB" id="A0A368TX93"/>
<keyword evidence="2" id="KW-1185">Reference proteome</keyword>
<dbReference type="RefSeq" id="WP_114479369.1">
    <property type="nucleotide sequence ID" value="NZ_QPII01000008.1"/>
</dbReference>
<dbReference type="EMBL" id="QPII01000008">
    <property type="protein sequence ID" value="RCV88966.1"/>
    <property type="molecule type" value="Genomic_DNA"/>
</dbReference>
<dbReference type="OrthoDB" id="1150977at2"/>
<organism evidence="1 2">
    <name type="scientific">Billgrantia montanilacus</name>
    <dbReference type="NCBI Taxonomy" id="2282305"/>
    <lineage>
        <taxon>Bacteria</taxon>
        <taxon>Pseudomonadati</taxon>
        <taxon>Pseudomonadota</taxon>
        <taxon>Gammaproteobacteria</taxon>
        <taxon>Oceanospirillales</taxon>
        <taxon>Halomonadaceae</taxon>
        <taxon>Billgrantia</taxon>
    </lineage>
</organism>
<proteinExistence type="predicted"/>
<gene>
    <name evidence="1" type="ORF">DU505_12785</name>
</gene>
<evidence type="ECO:0000313" key="2">
    <source>
        <dbReference type="Proteomes" id="UP000252405"/>
    </source>
</evidence>
<name>A0A368TX93_9GAMM</name>
<sequence>MITLRLVKEYMAGPIFCPDPERMGHVEVDELPISQALKAQILAWDSEYQATFNDDYPPDSGFGSPEAESMHIAEGSRLAKSLQQELGGDYMVEYYP</sequence>
<accession>A0A368TX93</accession>
<protein>
    <submittedName>
        <fullName evidence="1">Uncharacterized protein</fullName>
    </submittedName>
</protein>
<evidence type="ECO:0000313" key="1">
    <source>
        <dbReference type="EMBL" id="RCV88966.1"/>
    </source>
</evidence>